<evidence type="ECO:0000259" key="11">
    <source>
        <dbReference type="PROSITE" id="PS51746"/>
    </source>
</evidence>
<dbReference type="Gene3D" id="2.60.200.20">
    <property type="match status" value="1"/>
</dbReference>
<dbReference type="PROSITE" id="PS01032">
    <property type="entry name" value="PPM_1"/>
    <property type="match status" value="1"/>
</dbReference>
<comment type="caution">
    <text evidence="12">The sequence shown here is derived from an EMBL/GenBank/DDBJ whole genome shotgun (WGS) entry which is preliminary data.</text>
</comment>
<dbReference type="SUPFAM" id="SSF49879">
    <property type="entry name" value="SMAD/FHA domain"/>
    <property type="match status" value="1"/>
</dbReference>
<evidence type="ECO:0000256" key="9">
    <source>
        <dbReference type="SAM" id="Phobius"/>
    </source>
</evidence>
<proteinExistence type="predicted"/>
<dbReference type="PANTHER" id="PTHR13832">
    <property type="entry name" value="PROTEIN PHOSPHATASE 2C"/>
    <property type="match status" value="1"/>
</dbReference>
<keyword evidence="4" id="KW-0479">Metal-binding</keyword>
<comment type="cofactor">
    <cofactor evidence="1">
        <name>Mn(2+)</name>
        <dbReference type="ChEBI" id="CHEBI:29035"/>
    </cofactor>
</comment>
<dbReference type="Gene3D" id="3.60.40.10">
    <property type="entry name" value="PPM-type phosphatase domain"/>
    <property type="match status" value="1"/>
</dbReference>
<evidence type="ECO:0000256" key="4">
    <source>
        <dbReference type="ARBA" id="ARBA00022723"/>
    </source>
</evidence>
<dbReference type="SMART" id="SM00240">
    <property type="entry name" value="FHA"/>
    <property type="match status" value="1"/>
</dbReference>
<dbReference type="SMART" id="SM00332">
    <property type="entry name" value="PP2Cc"/>
    <property type="match status" value="1"/>
</dbReference>
<dbReference type="EMBL" id="JBJUIK010000013">
    <property type="protein sequence ID" value="KAL3505886.1"/>
    <property type="molecule type" value="Genomic_DNA"/>
</dbReference>
<dbReference type="PROSITE" id="PS51746">
    <property type="entry name" value="PPM_2"/>
    <property type="match status" value="1"/>
</dbReference>
<dbReference type="Pfam" id="PF00481">
    <property type="entry name" value="PP2C"/>
    <property type="match status" value="1"/>
</dbReference>
<sequence>MAKAINLLHDSSSSSNDNFTPITTITGSGSSSSNSILGISVEGILVIVLVVVMFLLLLILFILAYKFKPWRRFISTSTSRTRTIKADDLERPLVSEDLNVVYGQSNAFDRNYAPQETNQQTLEGLTSPWARGSAHNQRPSSTSPQLAHSDSFVLDIPDTSEDALVGQTLKRPLVTNQLVEVQKYARKDDLKYSSRFGTDSDGSREFVPKHKADQRSILMLEIISGPSRGTCYSVKSTNTSKLPLTLGRVSPSDLLVKDSEVSGKHAMINWNPNKSKWELVDMGSLNGTLLNSRPVNCHSSGSRQWGDSVELASGDTLTLGTTSEISVRITSETECKIPFGVSVVSDPMSLRRGAKKLPMEDVCYYSWPLPGTEQFGLFGICDGHGGASAAKSVSQVMPEMVASILSDSFRREKVLSLCDASDVLREAFSQTEAYINHYYEGCTATVLLVWADGNENFFAQCANVGDSACFINIDGKQVKMTEDHRVTSYSERQRIQATGEPLRDGETRLCGLNLARMLGDKFLKQQDARFSSEPYISEVVCIHQSSRSFAVLASDGFWDVINTKKAVQLINQTRERNLADGENSAEKVANALLGEARTLRTKDNTSIIFLDFDTANRIDSSKLKLDP</sequence>
<dbReference type="SUPFAM" id="SSF81606">
    <property type="entry name" value="PP2C-like"/>
    <property type="match status" value="1"/>
</dbReference>
<dbReference type="CDD" id="cd00143">
    <property type="entry name" value="PP2Cc"/>
    <property type="match status" value="1"/>
</dbReference>
<evidence type="ECO:0000256" key="8">
    <source>
        <dbReference type="ARBA" id="ARBA00023211"/>
    </source>
</evidence>
<evidence type="ECO:0000259" key="10">
    <source>
        <dbReference type="PROSITE" id="PS50006"/>
    </source>
</evidence>
<evidence type="ECO:0000256" key="5">
    <source>
        <dbReference type="ARBA" id="ARBA00022801"/>
    </source>
</evidence>
<evidence type="ECO:0000256" key="1">
    <source>
        <dbReference type="ARBA" id="ARBA00001936"/>
    </source>
</evidence>
<dbReference type="InterPro" id="IPR008984">
    <property type="entry name" value="SMAD_FHA_dom_sf"/>
</dbReference>
<dbReference type="EC" id="3.1.3.16" evidence="3"/>
<dbReference type="InterPro" id="IPR001932">
    <property type="entry name" value="PPM-type_phosphatase-like_dom"/>
</dbReference>
<comment type="cofactor">
    <cofactor evidence="2">
        <name>Mg(2+)</name>
        <dbReference type="ChEBI" id="CHEBI:18420"/>
    </cofactor>
</comment>
<evidence type="ECO:0000313" key="13">
    <source>
        <dbReference type="Proteomes" id="UP001630127"/>
    </source>
</evidence>
<protein>
    <recommendedName>
        <fullName evidence="3">protein-serine/threonine phosphatase</fullName>
        <ecNumber evidence="3">3.1.3.16</ecNumber>
    </recommendedName>
</protein>
<keyword evidence="13" id="KW-1185">Reference proteome</keyword>
<gene>
    <name evidence="12" type="ORF">ACH5RR_031268</name>
</gene>
<dbReference type="Proteomes" id="UP001630127">
    <property type="component" value="Unassembled WGS sequence"/>
</dbReference>
<organism evidence="12 13">
    <name type="scientific">Cinchona calisaya</name>
    <dbReference type="NCBI Taxonomy" id="153742"/>
    <lineage>
        <taxon>Eukaryota</taxon>
        <taxon>Viridiplantae</taxon>
        <taxon>Streptophyta</taxon>
        <taxon>Embryophyta</taxon>
        <taxon>Tracheophyta</taxon>
        <taxon>Spermatophyta</taxon>
        <taxon>Magnoliopsida</taxon>
        <taxon>eudicotyledons</taxon>
        <taxon>Gunneridae</taxon>
        <taxon>Pentapetalae</taxon>
        <taxon>asterids</taxon>
        <taxon>lamiids</taxon>
        <taxon>Gentianales</taxon>
        <taxon>Rubiaceae</taxon>
        <taxon>Cinchonoideae</taxon>
        <taxon>Cinchoneae</taxon>
        <taxon>Cinchona</taxon>
    </lineage>
</organism>
<accession>A0ABD2YGP9</accession>
<keyword evidence="9" id="KW-0812">Transmembrane</keyword>
<dbReference type="CDD" id="cd22678">
    <property type="entry name" value="FHA_PP2C70-like"/>
    <property type="match status" value="1"/>
</dbReference>
<keyword evidence="9" id="KW-0472">Membrane</keyword>
<evidence type="ECO:0000256" key="2">
    <source>
        <dbReference type="ARBA" id="ARBA00001946"/>
    </source>
</evidence>
<dbReference type="InterPro" id="IPR000253">
    <property type="entry name" value="FHA_dom"/>
</dbReference>
<feature type="domain" description="PPM-type phosphatase" evidence="11">
    <location>
        <begin position="340"/>
        <end position="612"/>
    </location>
</feature>
<dbReference type="GO" id="GO:0004722">
    <property type="term" value="F:protein serine/threonine phosphatase activity"/>
    <property type="evidence" value="ECO:0007669"/>
    <property type="project" value="UniProtKB-EC"/>
</dbReference>
<dbReference type="GO" id="GO:0046872">
    <property type="term" value="F:metal ion binding"/>
    <property type="evidence" value="ECO:0007669"/>
    <property type="project" value="UniProtKB-KW"/>
</dbReference>
<dbReference type="AlphaFoldDB" id="A0ABD2YGP9"/>
<dbReference type="FunFam" id="3.60.40.10:FF:000047">
    <property type="entry name" value="Protein phosphatase 2C 70"/>
    <property type="match status" value="1"/>
</dbReference>
<keyword evidence="7" id="KW-0904">Protein phosphatase</keyword>
<name>A0ABD2YGP9_9GENT</name>
<feature type="transmembrane region" description="Helical" evidence="9">
    <location>
        <begin position="44"/>
        <end position="65"/>
    </location>
</feature>
<feature type="domain" description="FHA" evidence="10">
    <location>
        <begin position="244"/>
        <end position="295"/>
    </location>
</feature>
<reference evidence="12 13" key="1">
    <citation type="submission" date="2024-11" db="EMBL/GenBank/DDBJ databases">
        <title>A near-complete genome assembly of Cinchona calisaya.</title>
        <authorList>
            <person name="Lian D.C."/>
            <person name="Zhao X.W."/>
            <person name="Wei L."/>
        </authorList>
    </citation>
    <scope>NUCLEOTIDE SEQUENCE [LARGE SCALE GENOMIC DNA]</scope>
    <source>
        <tissue evidence="12">Nenye</tissue>
    </source>
</reference>
<keyword evidence="9" id="KW-1133">Transmembrane helix</keyword>
<keyword evidence="6" id="KW-0460">Magnesium</keyword>
<evidence type="ECO:0000256" key="3">
    <source>
        <dbReference type="ARBA" id="ARBA00013081"/>
    </source>
</evidence>
<dbReference type="PANTHER" id="PTHR13832:SF643">
    <property type="entry name" value="PROTEIN PHOSPHATASE 2C-RELATED"/>
    <property type="match status" value="1"/>
</dbReference>
<keyword evidence="8" id="KW-0464">Manganese</keyword>
<dbReference type="InterPro" id="IPR036457">
    <property type="entry name" value="PPM-type-like_dom_sf"/>
</dbReference>
<evidence type="ECO:0000313" key="12">
    <source>
        <dbReference type="EMBL" id="KAL3505886.1"/>
    </source>
</evidence>
<evidence type="ECO:0000256" key="7">
    <source>
        <dbReference type="ARBA" id="ARBA00022912"/>
    </source>
</evidence>
<dbReference type="Pfam" id="PF00498">
    <property type="entry name" value="FHA"/>
    <property type="match status" value="1"/>
</dbReference>
<dbReference type="PROSITE" id="PS50006">
    <property type="entry name" value="FHA_DOMAIN"/>
    <property type="match status" value="1"/>
</dbReference>
<dbReference type="InterPro" id="IPR000222">
    <property type="entry name" value="PP2C_BS"/>
</dbReference>
<dbReference type="InterPro" id="IPR015655">
    <property type="entry name" value="PP2C"/>
</dbReference>
<keyword evidence="5" id="KW-0378">Hydrolase</keyword>
<evidence type="ECO:0000256" key="6">
    <source>
        <dbReference type="ARBA" id="ARBA00022842"/>
    </source>
</evidence>